<accession>A0A059C585</accession>
<gene>
    <name evidence="2" type="ORF">EUGRSUZ_E01543</name>
</gene>
<dbReference type="EMBL" id="KK198757">
    <property type="protein sequence ID" value="KCW73095.1"/>
    <property type="molecule type" value="Genomic_DNA"/>
</dbReference>
<dbReference type="Gramene" id="KCW73095">
    <property type="protein sequence ID" value="KCW73095"/>
    <property type="gene ID" value="EUGRSUZ_E01543"/>
</dbReference>
<protein>
    <submittedName>
        <fullName evidence="2">Uncharacterized protein</fullName>
    </submittedName>
</protein>
<sequence>MDQYDRCSDPQSREEVNRSVRQDEPYNDNNRHRHQDEHFVNSFASANGVWHQPYQNKVLIGDNGHARQQQQREFALRHKAYGQPHPQNEHVEQAEVGKVLDDPGGRSFRGGREAEWEHELGLPFRLVGSFHRGGR</sequence>
<feature type="compositionally biased region" description="Basic and acidic residues" evidence="1">
    <location>
        <begin position="1"/>
        <end position="24"/>
    </location>
</feature>
<evidence type="ECO:0000256" key="1">
    <source>
        <dbReference type="SAM" id="MobiDB-lite"/>
    </source>
</evidence>
<dbReference type="InParanoid" id="A0A059C585"/>
<dbReference type="AlphaFoldDB" id="A0A059C585"/>
<name>A0A059C585_EUCGR</name>
<proteinExistence type="predicted"/>
<feature type="region of interest" description="Disordered" evidence="1">
    <location>
        <begin position="1"/>
        <end position="36"/>
    </location>
</feature>
<organism evidence="2">
    <name type="scientific">Eucalyptus grandis</name>
    <name type="common">Flooded gum</name>
    <dbReference type="NCBI Taxonomy" id="71139"/>
    <lineage>
        <taxon>Eukaryota</taxon>
        <taxon>Viridiplantae</taxon>
        <taxon>Streptophyta</taxon>
        <taxon>Embryophyta</taxon>
        <taxon>Tracheophyta</taxon>
        <taxon>Spermatophyta</taxon>
        <taxon>Magnoliopsida</taxon>
        <taxon>eudicotyledons</taxon>
        <taxon>Gunneridae</taxon>
        <taxon>Pentapetalae</taxon>
        <taxon>rosids</taxon>
        <taxon>malvids</taxon>
        <taxon>Myrtales</taxon>
        <taxon>Myrtaceae</taxon>
        <taxon>Myrtoideae</taxon>
        <taxon>Eucalypteae</taxon>
        <taxon>Eucalyptus</taxon>
    </lineage>
</organism>
<reference evidence="2" key="1">
    <citation type="submission" date="2013-07" db="EMBL/GenBank/DDBJ databases">
        <title>The genome of Eucalyptus grandis.</title>
        <authorList>
            <person name="Schmutz J."/>
            <person name="Hayes R."/>
            <person name="Myburg A."/>
            <person name="Tuskan G."/>
            <person name="Grattapaglia D."/>
            <person name="Rokhsar D.S."/>
        </authorList>
    </citation>
    <scope>NUCLEOTIDE SEQUENCE</scope>
    <source>
        <tissue evidence="2">Leaf extractions</tissue>
    </source>
</reference>
<evidence type="ECO:0000313" key="2">
    <source>
        <dbReference type="EMBL" id="KCW73095.1"/>
    </source>
</evidence>